<organism evidence="3 4">
    <name type="scientific">Yinghuangia aomiensis</name>
    <dbReference type="NCBI Taxonomy" id="676205"/>
    <lineage>
        <taxon>Bacteria</taxon>
        <taxon>Bacillati</taxon>
        <taxon>Actinomycetota</taxon>
        <taxon>Actinomycetes</taxon>
        <taxon>Kitasatosporales</taxon>
        <taxon>Streptomycetaceae</taxon>
        <taxon>Yinghuangia</taxon>
    </lineage>
</organism>
<keyword evidence="2" id="KW-0732">Signal</keyword>
<dbReference type="RefSeq" id="WP_345677455.1">
    <property type="nucleotide sequence ID" value="NZ_BAABHS010000016.1"/>
</dbReference>
<sequence length="176" mass="18681">MRKPIPSNRSRRSPFGAPFRTPLRTSLGAAAATAVAAGLLCTTPATAAVPHRADAPPGAAETRRVDVVARVAAFWDQYKSAVLGTNPDMNPTEVRNEFLTADLNAQLDAWAEQNGADPIFRAQNVPIGRAISYEDSGAGHATVIVTQQWSDGSSNDVWYSVPLDGSRIDGLEDPPA</sequence>
<proteinExistence type="predicted"/>
<feature type="chain" id="PRO_5045120926" evidence="2">
    <location>
        <begin position="48"/>
        <end position="176"/>
    </location>
</feature>
<feature type="signal peptide" evidence="2">
    <location>
        <begin position="1"/>
        <end position="47"/>
    </location>
</feature>
<evidence type="ECO:0000256" key="1">
    <source>
        <dbReference type="SAM" id="MobiDB-lite"/>
    </source>
</evidence>
<dbReference type="EMBL" id="BAABHS010000016">
    <property type="protein sequence ID" value="GAA4973816.1"/>
    <property type="molecule type" value="Genomic_DNA"/>
</dbReference>
<gene>
    <name evidence="3" type="ORF">GCM10023205_45420</name>
</gene>
<protein>
    <submittedName>
        <fullName evidence="3">Uncharacterized protein</fullName>
    </submittedName>
</protein>
<accession>A0ABP9HMA4</accession>
<dbReference type="Proteomes" id="UP001500466">
    <property type="component" value="Unassembled WGS sequence"/>
</dbReference>
<name>A0ABP9HMA4_9ACTN</name>
<dbReference type="Gene3D" id="3.10.450.50">
    <property type="match status" value="1"/>
</dbReference>
<evidence type="ECO:0000256" key="2">
    <source>
        <dbReference type="SAM" id="SignalP"/>
    </source>
</evidence>
<evidence type="ECO:0000313" key="4">
    <source>
        <dbReference type="Proteomes" id="UP001500466"/>
    </source>
</evidence>
<evidence type="ECO:0000313" key="3">
    <source>
        <dbReference type="EMBL" id="GAA4973816.1"/>
    </source>
</evidence>
<comment type="caution">
    <text evidence="3">The sequence shown here is derived from an EMBL/GenBank/DDBJ whole genome shotgun (WGS) entry which is preliminary data.</text>
</comment>
<feature type="region of interest" description="Disordered" evidence="1">
    <location>
        <begin position="1"/>
        <end position="20"/>
    </location>
</feature>
<reference evidence="4" key="1">
    <citation type="journal article" date="2019" name="Int. J. Syst. Evol. Microbiol.">
        <title>The Global Catalogue of Microorganisms (GCM) 10K type strain sequencing project: providing services to taxonomists for standard genome sequencing and annotation.</title>
        <authorList>
            <consortium name="The Broad Institute Genomics Platform"/>
            <consortium name="The Broad Institute Genome Sequencing Center for Infectious Disease"/>
            <person name="Wu L."/>
            <person name="Ma J."/>
        </authorList>
    </citation>
    <scope>NUCLEOTIDE SEQUENCE [LARGE SCALE GENOMIC DNA]</scope>
    <source>
        <strain evidence="4">JCM 17986</strain>
    </source>
</reference>
<keyword evidence="4" id="KW-1185">Reference proteome</keyword>